<gene>
    <name evidence="1" type="ORF">CJF59_04125</name>
</gene>
<sequence>MTLREIKSRTEEITKKLRSLKTEYPDEMPDPAMAHWAELVTELSCLITRLYRQAQRYER</sequence>
<dbReference type="EMBL" id="CP023189">
    <property type="protein sequence ID" value="AXM99814.1"/>
    <property type="molecule type" value="Genomic_DNA"/>
</dbReference>
<dbReference type="AlphaFoldDB" id="A0AAN1U8H9"/>
<dbReference type="Proteomes" id="UP000256572">
    <property type="component" value="Chromosome"/>
</dbReference>
<protein>
    <submittedName>
        <fullName evidence="1">Uncharacterized protein</fullName>
    </submittedName>
</protein>
<evidence type="ECO:0000313" key="2">
    <source>
        <dbReference type="Proteomes" id="UP000256572"/>
    </source>
</evidence>
<name>A0AAN1U8H9_9PROT</name>
<reference evidence="1 2" key="2">
    <citation type="submission" date="2018-08" db="EMBL/GenBank/DDBJ databases">
        <title>Acetobacter oryzifermentans sp. nov., isolated from Korea traditional vinegar and reclassification of Acetobacter pasteurianus subsp. ascendens (Henneberg 1898) as Acetobacter ascendens comb. nov.</title>
        <authorList>
            <person name="Cho G.Y."/>
            <person name="Lee S.H."/>
        </authorList>
    </citation>
    <scope>NUCLEOTIDE SEQUENCE [LARGE SCALE GENOMIC DNA]</scope>
    <source>
        <strain evidence="1 2">SH</strain>
    </source>
</reference>
<evidence type="ECO:0000313" key="1">
    <source>
        <dbReference type="EMBL" id="AXM99814.1"/>
    </source>
</evidence>
<reference evidence="1 2" key="1">
    <citation type="submission" date="2017-09" db="EMBL/GenBank/DDBJ databases">
        <authorList>
            <person name="Kim K.H."/>
            <person name="Chun B.H."/>
            <person name="Han G.S."/>
            <person name="Hyun S.G."/>
            <person name="Jeon C.O."/>
        </authorList>
    </citation>
    <scope>NUCLEOTIDE SEQUENCE [LARGE SCALE GENOMIC DNA]</scope>
    <source>
        <strain evidence="1 2">SH</strain>
    </source>
</reference>
<organism evidence="1 2">
    <name type="scientific">Acetobacter pomorum</name>
    <dbReference type="NCBI Taxonomy" id="65959"/>
    <lineage>
        <taxon>Bacteria</taxon>
        <taxon>Pseudomonadati</taxon>
        <taxon>Pseudomonadota</taxon>
        <taxon>Alphaproteobacteria</taxon>
        <taxon>Acetobacterales</taxon>
        <taxon>Acetobacteraceae</taxon>
        <taxon>Acetobacter</taxon>
    </lineage>
</organism>
<proteinExistence type="predicted"/>
<accession>A0AAN1U8H9</accession>